<proteinExistence type="inferred from homology"/>
<dbReference type="Pfam" id="PF13174">
    <property type="entry name" value="TPR_6"/>
    <property type="match status" value="1"/>
</dbReference>
<keyword evidence="1" id="KW-0732">Signal</keyword>
<feature type="compositionally biased region" description="Low complexity" evidence="2">
    <location>
        <begin position="29"/>
        <end position="45"/>
    </location>
</feature>
<dbReference type="Proteomes" id="UP000809621">
    <property type="component" value="Unassembled WGS sequence"/>
</dbReference>
<dbReference type="NCBIfam" id="TIGR02795">
    <property type="entry name" value="tol_pal_ybgF"/>
    <property type="match status" value="1"/>
</dbReference>
<dbReference type="EMBL" id="JAFEUM010000002">
    <property type="protein sequence ID" value="MBM7036146.1"/>
    <property type="molecule type" value="Genomic_DNA"/>
</dbReference>
<accession>A0ABS2HGB6</accession>
<keyword evidence="1" id="KW-0131">Cell cycle</keyword>
<evidence type="ECO:0000259" key="3">
    <source>
        <dbReference type="Pfam" id="PF16331"/>
    </source>
</evidence>
<reference evidence="4 5" key="1">
    <citation type="submission" date="2021-02" db="EMBL/GenBank/DDBJ databases">
        <authorList>
            <person name="Park J.-S."/>
        </authorList>
    </citation>
    <scope>NUCLEOTIDE SEQUENCE [LARGE SCALE GENOMIC DNA]</scope>
    <source>
        <strain evidence="4 5">188UL20-2</strain>
    </source>
</reference>
<name>A0ABS2HGB6_9VIBR</name>
<evidence type="ECO:0000313" key="5">
    <source>
        <dbReference type="Proteomes" id="UP000809621"/>
    </source>
</evidence>
<dbReference type="InterPro" id="IPR014162">
    <property type="entry name" value="CpoB_C"/>
</dbReference>
<feature type="region of interest" description="Disordered" evidence="2">
    <location>
        <begin position="25"/>
        <end position="45"/>
    </location>
</feature>
<dbReference type="RefSeq" id="WP_205157744.1">
    <property type="nucleotide sequence ID" value="NZ_JAFEUM010000002.1"/>
</dbReference>
<comment type="function">
    <text evidence="1">Mediates coordination of peptidoglycan synthesis and outer membrane constriction during cell division.</text>
</comment>
<organism evidence="4 5">
    <name type="scientific">Vibrio ulleungensis</name>
    <dbReference type="NCBI Taxonomy" id="2807619"/>
    <lineage>
        <taxon>Bacteria</taxon>
        <taxon>Pseudomonadati</taxon>
        <taxon>Pseudomonadota</taxon>
        <taxon>Gammaproteobacteria</taxon>
        <taxon>Vibrionales</taxon>
        <taxon>Vibrionaceae</taxon>
        <taxon>Vibrio</taxon>
    </lineage>
</organism>
<evidence type="ECO:0000256" key="1">
    <source>
        <dbReference type="HAMAP-Rule" id="MF_02066"/>
    </source>
</evidence>
<dbReference type="Pfam" id="PF16331">
    <property type="entry name" value="TolA_bind_tri"/>
    <property type="match status" value="1"/>
</dbReference>
<feature type="domain" description="YbgF trimerisation" evidence="3">
    <location>
        <begin position="40"/>
        <end position="109"/>
    </location>
</feature>
<sequence precursor="true">MKRLMTLSLLVSAASVTFAAPAPVSDLNSTTQSASASSSSESSVQRLERLLQNSNRLQVNLQQQVDDMSLEISELRGALEQSQYDSNQMVLRQKELFIELDKMRTELAELKQNGVAAAVPVDVQEQPQTAGTYTDNEAEKAAYQTAVDLVIKQRDYDAALTAFEAFNKDYPQSVYSANSNYWLGQLYFTKKEDIDSAKAFAIVVSNQDSNKRADALVKLGEIAARNGNVTAAKQYYQQVLDEYQGSASATKAGERMQALN</sequence>
<comment type="subcellular location">
    <subcellularLocation>
        <location evidence="1">Periplasm</location>
    </subcellularLocation>
</comment>
<dbReference type="Gene3D" id="1.20.5.110">
    <property type="match status" value="1"/>
</dbReference>
<feature type="chain" id="PRO_5044940352" description="Cell division coordinator CpoB" evidence="1">
    <location>
        <begin position="20"/>
        <end position="260"/>
    </location>
</feature>
<dbReference type="InterPro" id="IPR019734">
    <property type="entry name" value="TPR_rpt"/>
</dbReference>
<dbReference type="Pfam" id="PF13432">
    <property type="entry name" value="TPR_16"/>
    <property type="match status" value="1"/>
</dbReference>
<evidence type="ECO:0000313" key="4">
    <source>
        <dbReference type="EMBL" id="MBM7036146.1"/>
    </source>
</evidence>
<dbReference type="InterPro" id="IPR032519">
    <property type="entry name" value="YbgF_tri"/>
</dbReference>
<dbReference type="SUPFAM" id="SSF48452">
    <property type="entry name" value="TPR-like"/>
    <property type="match status" value="1"/>
</dbReference>
<feature type="signal peptide" evidence="1">
    <location>
        <begin position="1"/>
        <end position="19"/>
    </location>
</feature>
<dbReference type="Gene3D" id="1.25.40.10">
    <property type="entry name" value="Tetratricopeptide repeat domain"/>
    <property type="match status" value="1"/>
</dbReference>
<dbReference type="InterPro" id="IPR034706">
    <property type="entry name" value="CpoB"/>
</dbReference>
<dbReference type="InterPro" id="IPR011990">
    <property type="entry name" value="TPR-like_helical_dom_sf"/>
</dbReference>
<evidence type="ECO:0000256" key="2">
    <source>
        <dbReference type="SAM" id="MobiDB-lite"/>
    </source>
</evidence>
<comment type="caution">
    <text evidence="4">The sequence shown here is derived from an EMBL/GenBank/DDBJ whole genome shotgun (WGS) entry which is preliminary data.</text>
</comment>
<keyword evidence="5" id="KW-1185">Reference proteome</keyword>
<dbReference type="HAMAP" id="MF_02066">
    <property type="entry name" value="CpoB"/>
    <property type="match status" value="1"/>
</dbReference>
<comment type="similarity">
    <text evidence="1">Belongs to the CpoB family.</text>
</comment>
<keyword evidence="1" id="KW-0574">Periplasm</keyword>
<gene>
    <name evidence="4" type="primary">ybgF</name>
    <name evidence="1" type="synonym">cpoB</name>
    <name evidence="4" type="ORF">JQC93_06950</name>
</gene>
<protein>
    <recommendedName>
        <fullName evidence="1">Cell division coordinator CpoB</fullName>
    </recommendedName>
</protein>
<keyword evidence="1" id="KW-0132">Cell division</keyword>